<feature type="transmembrane region" description="Helical" evidence="9">
    <location>
        <begin position="764"/>
        <end position="794"/>
    </location>
</feature>
<dbReference type="InterPro" id="IPR011527">
    <property type="entry name" value="ABC1_TM_dom"/>
</dbReference>
<sequence length="1385" mass="150968">MAQGQKSTFKDLFSFTQRAHVPIIVCAFFTAALVAGTRTAYAVLTGKIFELSTKFGAGVLPGSDFLSQTSTLTIYMCLLGLGMWLVASIDVALWVTTGELRAKTARKTLFASFLRKTMTWYDSRDNGMSSLMVGIHTQTRELQIATSQTLGYLVFEIFVFLACIGVAFFYSYKLTLVMLATGVPSAIILFTISRFLDPAIEGQKRELSEASKHATAAVTAIDLVKIYNGQDNEAFWFISAIRRSAKYYGRQVLCNCGQMSYIKFWMIMLFVIGFYFAVVLAGRGQITPGDALTTFYAVLIAFQSLEALGPQWLIIAKGMAAGKLLKTLASSEEGGQLVDKVTGFLQPSQCQGTITLTNVSFAYPSNPEKPVLTPSSFYFPAGQLTFVVGRSGSGKSTLANLLLRFYEPSSGDIALDGYPISALDLDWLRQNVTLIQQSSVLFNDTFLKNVAFGARDPDGVSAEEVMDACHMALLQSTVVGMPDGLDTNIGPSGYTLSGGQRQRLALARAKLRDPPVLILDEVTSGLDPVSRTLIMEAIRIWRHDKTTIIITHEVGHIENDEYVYVLEDGRIVQEGVRKALVEAEGLFTSLLASADDANSSRRSSSTESDKSDGEAQQAVFEENNVEPPLHHQRFSTRILHSLIPDSRAPTGLFHRLSLHETDAPIINTFDRRRRDSEAAAIHVVTRTGFEVQNNRPGNNQQRALQENKAAAASLESLEVFFLERLAKRKDKKRGPPLQGPMMPSLAAILRTVWPTLDIAGRLQLFLGLFSCVVIAASDVVFAFIFAQLLASFWLPEATRQEAGTKWAIYLTIVAAVDGTATFLAYFFMEHVAQRWVNALRSEAIKRILAQPKTWFDKPNHSPNRISQCLDRNAEEMRKLVGLFVPIVLTVTCMISAALVWALIIRWDLTLVTLAGLPVAIGTARANSLVSDKWESMCDTAANATATVFSDTFSNIRVVRALTLERYFTDKHDRSAASTYRLGVKRAVFVGIFYGLYQSISFFLTALVFWYSAKILSEGLTSVTDALRVVNLVLFSLGTSVAMLANVPQIAAAKTTAIQILHYANLSHTASHEAHGDARVADPLPVAMTNLQFAYPSAPKTQVLRNINLCLAAGTSTAIVGASGCGKSTLTALLLRLYSPTSPSPTSLTYASRPASTLSTPSLRSHIAYVPQHPFLFPATLAANITYGLHDASPLAHPAAIETAARRAGIHTFIASLPHGYATPVGEGGQPLSGGQAQRVSIARALVRKPKLLVLDEPTSALDAEGAEGIRALVRELTREGVSVVVVTHSKEMMRVVDGIVMLEGGRVVETGTYEGLVEKEGRFAALVGGGVWMGEGEKKRRRKGKGKGREVYKHEETLMALEGEGSASARGSEDVSAMGWKVVRF</sequence>
<dbReference type="SUPFAM" id="SSF90123">
    <property type="entry name" value="ABC transporter transmembrane region"/>
    <property type="match status" value="2"/>
</dbReference>
<dbReference type="InterPro" id="IPR036640">
    <property type="entry name" value="ABC1_TM_sf"/>
</dbReference>
<dbReference type="GO" id="GO:0016887">
    <property type="term" value="F:ATP hydrolysis activity"/>
    <property type="evidence" value="ECO:0007669"/>
    <property type="project" value="InterPro"/>
</dbReference>
<dbReference type="PROSITE" id="PS00211">
    <property type="entry name" value="ABC_TRANSPORTER_1"/>
    <property type="match status" value="1"/>
</dbReference>
<proteinExistence type="predicted"/>
<dbReference type="GO" id="GO:0015421">
    <property type="term" value="F:ABC-type oligopeptide transporter activity"/>
    <property type="evidence" value="ECO:0007669"/>
    <property type="project" value="TreeGrafter"/>
</dbReference>
<keyword evidence="3 9" id="KW-0812">Transmembrane</keyword>
<keyword evidence="13" id="KW-1185">Reference proteome</keyword>
<evidence type="ECO:0000256" key="3">
    <source>
        <dbReference type="ARBA" id="ARBA00022692"/>
    </source>
</evidence>
<organism evidence="12 13">
    <name type="scientific">Cercophora newfieldiana</name>
    <dbReference type="NCBI Taxonomy" id="92897"/>
    <lineage>
        <taxon>Eukaryota</taxon>
        <taxon>Fungi</taxon>
        <taxon>Dikarya</taxon>
        <taxon>Ascomycota</taxon>
        <taxon>Pezizomycotina</taxon>
        <taxon>Sordariomycetes</taxon>
        <taxon>Sordariomycetidae</taxon>
        <taxon>Sordariales</taxon>
        <taxon>Lasiosphaeriaceae</taxon>
        <taxon>Cercophora</taxon>
    </lineage>
</organism>
<evidence type="ECO:0000256" key="8">
    <source>
        <dbReference type="SAM" id="MobiDB-lite"/>
    </source>
</evidence>
<evidence type="ECO:0000313" key="12">
    <source>
        <dbReference type="EMBL" id="KAK0649026.1"/>
    </source>
</evidence>
<evidence type="ECO:0000256" key="1">
    <source>
        <dbReference type="ARBA" id="ARBA00004141"/>
    </source>
</evidence>
<feature type="transmembrane region" description="Helical" evidence="9">
    <location>
        <begin position="986"/>
        <end position="1010"/>
    </location>
</feature>
<evidence type="ECO:0000256" key="2">
    <source>
        <dbReference type="ARBA" id="ARBA00022448"/>
    </source>
</evidence>
<evidence type="ECO:0000256" key="4">
    <source>
        <dbReference type="ARBA" id="ARBA00022741"/>
    </source>
</evidence>
<feature type="transmembrane region" description="Helical" evidence="9">
    <location>
        <begin position="908"/>
        <end position="926"/>
    </location>
</feature>
<feature type="transmembrane region" description="Helical" evidence="9">
    <location>
        <begin position="1025"/>
        <end position="1044"/>
    </location>
</feature>
<dbReference type="CDD" id="cd18578">
    <property type="entry name" value="ABC_6TM_Pgp_ABCB1_D2_like"/>
    <property type="match status" value="1"/>
</dbReference>
<dbReference type="Pfam" id="PF00005">
    <property type="entry name" value="ABC_tran"/>
    <property type="match status" value="2"/>
</dbReference>
<comment type="caution">
    <text evidence="12">The sequence shown here is derived from an EMBL/GenBank/DDBJ whole genome shotgun (WGS) entry which is preliminary data.</text>
</comment>
<protein>
    <submittedName>
        <fullName evidence="12">P-loop containing nucleoside triphosphate hydrolase protein</fullName>
    </submittedName>
</protein>
<dbReference type="EMBL" id="JAULSV010000003">
    <property type="protein sequence ID" value="KAK0649026.1"/>
    <property type="molecule type" value="Genomic_DNA"/>
</dbReference>
<dbReference type="GO" id="GO:0090374">
    <property type="term" value="P:oligopeptide export from mitochondrion"/>
    <property type="evidence" value="ECO:0007669"/>
    <property type="project" value="TreeGrafter"/>
</dbReference>
<dbReference type="InterPro" id="IPR039421">
    <property type="entry name" value="Type_1_exporter"/>
</dbReference>
<dbReference type="Proteomes" id="UP001174936">
    <property type="component" value="Unassembled WGS sequence"/>
</dbReference>
<dbReference type="InterPro" id="IPR003439">
    <property type="entry name" value="ABC_transporter-like_ATP-bd"/>
</dbReference>
<evidence type="ECO:0000259" key="10">
    <source>
        <dbReference type="PROSITE" id="PS50893"/>
    </source>
</evidence>
<keyword evidence="4" id="KW-0547">Nucleotide-binding</keyword>
<dbReference type="Gene3D" id="1.20.1560.10">
    <property type="entry name" value="ABC transporter type 1, transmembrane domain"/>
    <property type="match status" value="2"/>
</dbReference>
<evidence type="ECO:0000256" key="7">
    <source>
        <dbReference type="ARBA" id="ARBA00023136"/>
    </source>
</evidence>
<dbReference type="GO" id="GO:0005524">
    <property type="term" value="F:ATP binding"/>
    <property type="evidence" value="ECO:0007669"/>
    <property type="project" value="UniProtKB-KW"/>
</dbReference>
<dbReference type="SMART" id="SM00382">
    <property type="entry name" value="AAA"/>
    <property type="match status" value="2"/>
</dbReference>
<dbReference type="FunFam" id="3.40.50.300:FF:001471">
    <property type="entry name" value="P-loop containing nucleoside triphosphate hydrolase protein"/>
    <property type="match status" value="1"/>
</dbReference>
<feature type="region of interest" description="Disordered" evidence="8">
    <location>
        <begin position="597"/>
        <end position="617"/>
    </location>
</feature>
<dbReference type="PANTHER" id="PTHR43394">
    <property type="entry name" value="ATP-DEPENDENT PERMEASE MDL1, MITOCHONDRIAL"/>
    <property type="match status" value="1"/>
</dbReference>
<feature type="domain" description="ABC transporter" evidence="10">
    <location>
        <begin position="1085"/>
        <end position="1329"/>
    </location>
</feature>
<keyword evidence="12" id="KW-0378">Hydrolase</keyword>
<feature type="transmembrane region" description="Helical" evidence="9">
    <location>
        <begin position="72"/>
        <end position="96"/>
    </location>
</feature>
<evidence type="ECO:0000256" key="5">
    <source>
        <dbReference type="ARBA" id="ARBA00022840"/>
    </source>
</evidence>
<name>A0AA40CRS8_9PEZI</name>
<reference evidence="12" key="1">
    <citation type="submission" date="2023-06" db="EMBL/GenBank/DDBJ databases">
        <title>Genome-scale phylogeny and comparative genomics of the fungal order Sordariales.</title>
        <authorList>
            <consortium name="Lawrence Berkeley National Laboratory"/>
            <person name="Hensen N."/>
            <person name="Bonometti L."/>
            <person name="Westerberg I."/>
            <person name="Brannstrom I.O."/>
            <person name="Guillou S."/>
            <person name="Cros-Aarteil S."/>
            <person name="Calhoun S."/>
            <person name="Haridas S."/>
            <person name="Kuo A."/>
            <person name="Mondo S."/>
            <person name="Pangilinan J."/>
            <person name="Riley R."/>
            <person name="Labutti K."/>
            <person name="Andreopoulos B."/>
            <person name="Lipzen A."/>
            <person name="Chen C."/>
            <person name="Yanf M."/>
            <person name="Daum C."/>
            <person name="Ng V."/>
            <person name="Clum A."/>
            <person name="Steindorff A."/>
            <person name="Ohm R."/>
            <person name="Martin F."/>
            <person name="Silar P."/>
            <person name="Natvig D."/>
            <person name="Lalanne C."/>
            <person name="Gautier V."/>
            <person name="Ament-Velasquez S.L."/>
            <person name="Kruys A."/>
            <person name="Hutchinson M.I."/>
            <person name="Powell A.J."/>
            <person name="Barry K."/>
            <person name="Miller A.N."/>
            <person name="Grigoriev I.V."/>
            <person name="Debuchy R."/>
            <person name="Gladieux P."/>
            <person name="Thoren M.H."/>
            <person name="Johannesson H."/>
        </authorList>
    </citation>
    <scope>NUCLEOTIDE SEQUENCE</scope>
    <source>
        <strain evidence="12">SMH2532-1</strain>
    </source>
</reference>
<feature type="domain" description="ABC transmembrane type-1" evidence="11">
    <location>
        <begin position="27"/>
        <end position="317"/>
    </location>
</feature>
<dbReference type="FunFam" id="3.40.50.300:FF:000604">
    <property type="entry name" value="ABC transporter B family member 28"/>
    <property type="match status" value="1"/>
</dbReference>
<dbReference type="CDD" id="cd18577">
    <property type="entry name" value="ABC_6TM_Pgp_ABCB1_D1_like"/>
    <property type="match status" value="1"/>
</dbReference>
<dbReference type="PROSITE" id="PS50893">
    <property type="entry name" value="ABC_TRANSPORTER_2"/>
    <property type="match status" value="2"/>
</dbReference>
<dbReference type="PROSITE" id="PS50929">
    <property type="entry name" value="ABC_TM1F"/>
    <property type="match status" value="2"/>
</dbReference>
<keyword evidence="2" id="KW-0813">Transport</keyword>
<feature type="transmembrane region" description="Helical" evidence="9">
    <location>
        <begin position="150"/>
        <end position="170"/>
    </location>
</feature>
<dbReference type="PANTHER" id="PTHR43394:SF15">
    <property type="entry name" value="ALPHA-FACTOR-TRANSPORTING ATPASE"/>
    <property type="match status" value="1"/>
</dbReference>
<feature type="transmembrane region" description="Helical" evidence="9">
    <location>
        <begin position="879"/>
        <end position="902"/>
    </location>
</feature>
<feature type="transmembrane region" description="Helical" evidence="9">
    <location>
        <begin position="21"/>
        <end position="44"/>
    </location>
</feature>
<dbReference type="Gene3D" id="3.40.50.300">
    <property type="entry name" value="P-loop containing nucleotide triphosphate hydrolases"/>
    <property type="match status" value="2"/>
</dbReference>
<dbReference type="Pfam" id="PF00664">
    <property type="entry name" value="ABC_membrane"/>
    <property type="match status" value="2"/>
</dbReference>
<feature type="transmembrane region" description="Helical" evidence="9">
    <location>
        <begin position="806"/>
        <end position="827"/>
    </location>
</feature>
<dbReference type="InterPro" id="IPR003593">
    <property type="entry name" value="AAA+_ATPase"/>
</dbReference>
<feature type="compositionally biased region" description="Low complexity" evidence="8">
    <location>
        <begin position="597"/>
        <end position="606"/>
    </location>
</feature>
<evidence type="ECO:0000313" key="13">
    <source>
        <dbReference type="Proteomes" id="UP001174936"/>
    </source>
</evidence>
<gene>
    <name evidence="12" type="ORF">B0T16DRAFT_325004</name>
</gene>
<evidence type="ECO:0000256" key="6">
    <source>
        <dbReference type="ARBA" id="ARBA00022989"/>
    </source>
</evidence>
<evidence type="ECO:0000256" key="9">
    <source>
        <dbReference type="SAM" id="Phobius"/>
    </source>
</evidence>
<dbReference type="InterPro" id="IPR017871">
    <property type="entry name" value="ABC_transporter-like_CS"/>
</dbReference>
<dbReference type="InterPro" id="IPR027417">
    <property type="entry name" value="P-loop_NTPase"/>
</dbReference>
<comment type="subcellular location">
    <subcellularLocation>
        <location evidence="1">Membrane</location>
        <topology evidence="1">Multi-pass membrane protein</topology>
    </subcellularLocation>
</comment>
<dbReference type="SUPFAM" id="SSF52540">
    <property type="entry name" value="P-loop containing nucleoside triphosphate hydrolases"/>
    <property type="match status" value="2"/>
</dbReference>
<feature type="transmembrane region" description="Helical" evidence="9">
    <location>
        <begin position="294"/>
        <end position="316"/>
    </location>
</feature>
<keyword evidence="7 9" id="KW-0472">Membrane</keyword>
<evidence type="ECO:0000259" key="11">
    <source>
        <dbReference type="PROSITE" id="PS50929"/>
    </source>
</evidence>
<accession>A0AA40CRS8</accession>
<feature type="domain" description="ABC transmembrane type-1" evidence="11">
    <location>
        <begin position="765"/>
        <end position="1051"/>
    </location>
</feature>
<keyword evidence="5" id="KW-0067">ATP-binding</keyword>
<keyword evidence="6 9" id="KW-1133">Transmembrane helix</keyword>
<feature type="transmembrane region" description="Helical" evidence="9">
    <location>
        <begin position="264"/>
        <end position="282"/>
    </location>
</feature>
<dbReference type="GO" id="GO:0005743">
    <property type="term" value="C:mitochondrial inner membrane"/>
    <property type="evidence" value="ECO:0007669"/>
    <property type="project" value="TreeGrafter"/>
</dbReference>
<feature type="domain" description="ABC transporter" evidence="10">
    <location>
        <begin position="354"/>
        <end position="593"/>
    </location>
</feature>
<feature type="transmembrane region" description="Helical" evidence="9">
    <location>
        <begin position="176"/>
        <end position="196"/>
    </location>
</feature>